<feature type="transmembrane region" description="Helical" evidence="2">
    <location>
        <begin position="241"/>
        <end position="259"/>
    </location>
</feature>
<comment type="caution">
    <text evidence="4">The sequence shown here is derived from an EMBL/GenBank/DDBJ whole genome shotgun (WGS) entry which is preliminary data.</text>
</comment>
<feature type="domain" description="Phosphatidic acid phosphatase type 2/haloperoxidase" evidence="3">
    <location>
        <begin position="133"/>
        <end position="254"/>
    </location>
</feature>
<feature type="transmembrane region" description="Helical" evidence="2">
    <location>
        <begin position="37"/>
        <end position="59"/>
    </location>
</feature>
<dbReference type="Pfam" id="PF01569">
    <property type="entry name" value="PAP2"/>
    <property type="match status" value="1"/>
</dbReference>
<gene>
    <name evidence="4" type="ORF">SAMN05216268_117145</name>
</gene>
<dbReference type="AlphaFoldDB" id="A0A9X8N507"/>
<dbReference type="Proteomes" id="UP000184388">
    <property type="component" value="Unassembled WGS sequence"/>
</dbReference>
<feature type="transmembrane region" description="Helical" evidence="2">
    <location>
        <begin position="79"/>
        <end position="105"/>
    </location>
</feature>
<dbReference type="InterPro" id="IPR036938">
    <property type="entry name" value="PAP2/HPO_sf"/>
</dbReference>
<protein>
    <submittedName>
        <fullName evidence="4">Undecaprenyl-diphosphatase</fullName>
    </submittedName>
</protein>
<dbReference type="EMBL" id="FRBK01000017">
    <property type="protein sequence ID" value="SHN00549.1"/>
    <property type="molecule type" value="Genomic_DNA"/>
</dbReference>
<keyword evidence="2" id="KW-0812">Transmembrane</keyword>
<proteinExistence type="predicted"/>
<feature type="transmembrane region" description="Helical" evidence="2">
    <location>
        <begin position="209"/>
        <end position="229"/>
    </location>
</feature>
<dbReference type="InterPro" id="IPR000326">
    <property type="entry name" value="PAP2/HPO"/>
</dbReference>
<dbReference type="SUPFAM" id="SSF48317">
    <property type="entry name" value="Acid phosphatase/Vanadium-dependent haloperoxidase"/>
    <property type="match status" value="1"/>
</dbReference>
<organism evidence="4 5">
    <name type="scientific">Streptomyces yunnanensis</name>
    <dbReference type="NCBI Taxonomy" id="156453"/>
    <lineage>
        <taxon>Bacteria</taxon>
        <taxon>Bacillati</taxon>
        <taxon>Actinomycetota</taxon>
        <taxon>Actinomycetes</taxon>
        <taxon>Kitasatosporales</taxon>
        <taxon>Streptomycetaceae</taxon>
        <taxon>Streptomyces</taxon>
    </lineage>
</organism>
<dbReference type="Gene3D" id="1.20.144.10">
    <property type="entry name" value="Phosphatidic acid phosphatase type 2/haloperoxidase"/>
    <property type="match status" value="1"/>
</dbReference>
<evidence type="ECO:0000256" key="2">
    <source>
        <dbReference type="SAM" id="Phobius"/>
    </source>
</evidence>
<reference evidence="5" key="1">
    <citation type="submission" date="2016-11" db="EMBL/GenBank/DDBJ databases">
        <authorList>
            <person name="Jaros S."/>
            <person name="Januszkiewicz K."/>
            <person name="Wedrychowicz H."/>
        </authorList>
    </citation>
    <scope>NUCLEOTIDE SEQUENCE [LARGE SCALE GENOMIC DNA]</scope>
    <source>
        <strain evidence="5">CGMCC 4.3555</strain>
    </source>
</reference>
<evidence type="ECO:0000313" key="5">
    <source>
        <dbReference type="Proteomes" id="UP000184388"/>
    </source>
</evidence>
<name>A0A9X8N507_9ACTN</name>
<keyword evidence="2" id="KW-0472">Membrane</keyword>
<feature type="region of interest" description="Disordered" evidence="1">
    <location>
        <begin position="1"/>
        <end position="28"/>
    </location>
</feature>
<feature type="transmembrane region" description="Helical" evidence="2">
    <location>
        <begin position="169"/>
        <end position="189"/>
    </location>
</feature>
<sequence>MRGRLAGRARHSRDPDGPDDSPDPASRGAWSARRCGLVALCSALLFALVTWQVAAHGAVRGLDERLGREVATSAVPGPLAQFLADLGNTTVALPVLLAAAGWVLWRLRRGAGNEPGGSGGPVRPWLPPVAALGALAAVPALVVPFKVWLDRPGPPRMAGSHEGFYPSGHGATAAVAYGLVALLLIRAYAGRRGDRAARRRNGRRDVAALAARLVAVATGLLNAGVGLGLVRQGYHWPLDVLGGWCLAGVLLPLWCVVCDRWGGRTGGRKTGPGAGAG</sequence>
<evidence type="ECO:0000256" key="1">
    <source>
        <dbReference type="SAM" id="MobiDB-lite"/>
    </source>
</evidence>
<feature type="transmembrane region" description="Helical" evidence="2">
    <location>
        <begin position="125"/>
        <end position="149"/>
    </location>
</feature>
<evidence type="ECO:0000259" key="3">
    <source>
        <dbReference type="Pfam" id="PF01569"/>
    </source>
</evidence>
<accession>A0A9X8N507</accession>
<keyword evidence="2" id="KW-1133">Transmembrane helix</keyword>
<evidence type="ECO:0000313" key="4">
    <source>
        <dbReference type="EMBL" id="SHN00549.1"/>
    </source>
</evidence>
<feature type="compositionally biased region" description="Basic residues" evidence="1">
    <location>
        <begin position="1"/>
        <end position="11"/>
    </location>
</feature>